<accession>A0ABU2Y0H8</accession>
<organism evidence="2 3">
    <name type="scientific">Urechidicola vernalis</name>
    <dbReference type="NCBI Taxonomy" id="3075600"/>
    <lineage>
        <taxon>Bacteria</taxon>
        <taxon>Pseudomonadati</taxon>
        <taxon>Bacteroidota</taxon>
        <taxon>Flavobacteriia</taxon>
        <taxon>Flavobacteriales</taxon>
        <taxon>Flavobacteriaceae</taxon>
        <taxon>Urechidicola</taxon>
    </lineage>
</organism>
<evidence type="ECO:0000313" key="3">
    <source>
        <dbReference type="Proteomes" id="UP001252186"/>
    </source>
</evidence>
<keyword evidence="3" id="KW-1185">Reference proteome</keyword>
<reference evidence="2 3" key="1">
    <citation type="submission" date="2023-09" db="EMBL/GenBank/DDBJ databases">
        <authorList>
            <person name="Rey-Velasco X."/>
        </authorList>
    </citation>
    <scope>NUCLEOTIDE SEQUENCE [LARGE SCALE GENOMIC DNA]</scope>
    <source>
        <strain evidence="2 3">P050</strain>
    </source>
</reference>
<evidence type="ECO:0000313" key="2">
    <source>
        <dbReference type="EMBL" id="MDT0551678.1"/>
    </source>
</evidence>
<dbReference type="EMBL" id="JAVRHV010000001">
    <property type="protein sequence ID" value="MDT0551678.1"/>
    <property type="molecule type" value="Genomic_DNA"/>
</dbReference>
<feature type="signal peptide" evidence="1">
    <location>
        <begin position="1"/>
        <end position="21"/>
    </location>
</feature>
<gene>
    <name evidence="2" type="ORF">RM519_00330</name>
</gene>
<dbReference type="RefSeq" id="WP_311591463.1">
    <property type="nucleotide sequence ID" value="NZ_JAVRHV010000001.1"/>
</dbReference>
<sequence length="156" mass="18301">MKFKTLFILVLTFSVGVSSFAQEKKMSKFKSLKIGYITETLELTTDEAEKFWPIYNLHYDNIHKIRHSVNRKLRGDLNNPEKLNAMSNEEAQVILDKLLKQDSEMQKEQALMFSKLEDILPAKKLLKLHKAEGDFNRKILEQYRKRREAAAAKEKK</sequence>
<keyword evidence="1" id="KW-0732">Signal</keyword>
<feature type="chain" id="PRO_5046000188" evidence="1">
    <location>
        <begin position="22"/>
        <end position="156"/>
    </location>
</feature>
<protein>
    <submittedName>
        <fullName evidence="2">Sensor of ECF-type sigma factor</fullName>
    </submittedName>
</protein>
<name>A0ABU2Y0H8_9FLAO</name>
<comment type="caution">
    <text evidence="2">The sequence shown here is derived from an EMBL/GenBank/DDBJ whole genome shotgun (WGS) entry which is preliminary data.</text>
</comment>
<dbReference type="Proteomes" id="UP001252186">
    <property type="component" value="Unassembled WGS sequence"/>
</dbReference>
<proteinExistence type="predicted"/>
<evidence type="ECO:0000256" key="1">
    <source>
        <dbReference type="SAM" id="SignalP"/>
    </source>
</evidence>